<sequence>MPSSLVFAALVIAWLAVLVPVVARRRQMVPRPAEADLSARVLTRPDRSVAVGVDEEVVMTSTTDQVAPEAELEEPRGRVLDRARPRPEPEDDHDDVDDLHEDAYDEDDHEDERDRRPRAYRPGRGGFDADAAAAAAHARYAFRQRVAIGLIAVAVLAALAALVVSSTLWWLVALTVVGLAGYLVFLRQQTRIEDEVRQRRLARLTGERRALEARRERQAEHEARLADAEEWGHYESGEYEIPAARDGHDEYEDVEEFEEPRWVAPRTPAPAVPAGMELVADTEDDPAFCDLDDHRVPAYRRGA</sequence>
<dbReference type="EMBL" id="JBHSIV010000016">
    <property type="protein sequence ID" value="MFC5063727.1"/>
    <property type="molecule type" value="Genomic_DNA"/>
</dbReference>
<feature type="compositionally biased region" description="Basic and acidic residues" evidence="1">
    <location>
        <begin position="73"/>
        <end position="88"/>
    </location>
</feature>
<feature type="transmembrane region" description="Helical" evidence="2">
    <location>
        <begin position="146"/>
        <end position="163"/>
    </location>
</feature>
<feature type="compositionally biased region" description="Acidic residues" evidence="1">
    <location>
        <begin position="89"/>
        <end position="111"/>
    </location>
</feature>
<keyword evidence="4" id="KW-1185">Reference proteome</keyword>
<dbReference type="Proteomes" id="UP001595947">
    <property type="component" value="Unassembled WGS sequence"/>
</dbReference>
<keyword evidence="2" id="KW-0812">Transmembrane</keyword>
<feature type="transmembrane region" description="Helical" evidence="2">
    <location>
        <begin position="169"/>
        <end position="186"/>
    </location>
</feature>
<feature type="transmembrane region" description="Helical" evidence="2">
    <location>
        <begin position="6"/>
        <end position="23"/>
    </location>
</feature>
<evidence type="ECO:0000256" key="2">
    <source>
        <dbReference type="SAM" id="Phobius"/>
    </source>
</evidence>
<dbReference type="NCBIfam" id="NF045516">
    <property type="entry name" value="GlpR"/>
    <property type="match status" value="1"/>
</dbReference>
<evidence type="ECO:0000313" key="4">
    <source>
        <dbReference type="Proteomes" id="UP001595947"/>
    </source>
</evidence>
<accession>A0ABV9YPQ5</accession>
<feature type="region of interest" description="Disordered" evidence="1">
    <location>
        <begin position="248"/>
        <end position="269"/>
    </location>
</feature>
<keyword evidence="2" id="KW-1133">Transmembrane helix</keyword>
<gene>
    <name evidence="3" type="primary">glpR</name>
    <name evidence="3" type="ORF">ACFPBZ_16025</name>
</gene>
<name>A0ABV9YPQ5_9PSEU</name>
<evidence type="ECO:0000313" key="3">
    <source>
        <dbReference type="EMBL" id="MFC5063727.1"/>
    </source>
</evidence>
<proteinExistence type="predicted"/>
<feature type="compositionally biased region" description="Acidic residues" evidence="1">
    <location>
        <begin position="249"/>
        <end position="258"/>
    </location>
</feature>
<feature type="region of interest" description="Disordered" evidence="1">
    <location>
        <begin position="54"/>
        <end position="126"/>
    </location>
</feature>
<dbReference type="InterPro" id="IPR053779">
    <property type="entry name" value="GlpR"/>
</dbReference>
<dbReference type="RefSeq" id="WP_378037074.1">
    <property type="nucleotide sequence ID" value="NZ_JBHSIV010000016.1"/>
</dbReference>
<comment type="caution">
    <text evidence="3">The sequence shown here is derived from an EMBL/GenBank/DDBJ whole genome shotgun (WGS) entry which is preliminary data.</text>
</comment>
<evidence type="ECO:0000256" key="1">
    <source>
        <dbReference type="SAM" id="MobiDB-lite"/>
    </source>
</evidence>
<keyword evidence="2" id="KW-0472">Membrane</keyword>
<organism evidence="3 4">
    <name type="scientific">Actinomycetospora atypica</name>
    <dbReference type="NCBI Taxonomy" id="1290095"/>
    <lineage>
        <taxon>Bacteria</taxon>
        <taxon>Bacillati</taxon>
        <taxon>Actinomycetota</taxon>
        <taxon>Actinomycetes</taxon>
        <taxon>Pseudonocardiales</taxon>
        <taxon>Pseudonocardiaceae</taxon>
        <taxon>Actinomycetospora</taxon>
    </lineage>
</organism>
<protein>
    <submittedName>
        <fullName evidence="3">Gephyrin-like molybdotransferase receptor GlpR</fullName>
    </submittedName>
</protein>
<reference evidence="4" key="1">
    <citation type="journal article" date="2019" name="Int. J. Syst. Evol. Microbiol.">
        <title>The Global Catalogue of Microorganisms (GCM) 10K type strain sequencing project: providing services to taxonomists for standard genome sequencing and annotation.</title>
        <authorList>
            <consortium name="The Broad Institute Genomics Platform"/>
            <consortium name="The Broad Institute Genome Sequencing Center for Infectious Disease"/>
            <person name="Wu L."/>
            <person name="Ma J."/>
        </authorList>
    </citation>
    <scope>NUCLEOTIDE SEQUENCE [LARGE SCALE GENOMIC DNA]</scope>
    <source>
        <strain evidence="4">CGMCC 4.7093</strain>
    </source>
</reference>